<dbReference type="GO" id="GO:0004177">
    <property type="term" value="F:aminopeptidase activity"/>
    <property type="evidence" value="ECO:0007669"/>
    <property type="project" value="UniProtKB-KW"/>
</dbReference>
<dbReference type="InterPro" id="IPR000819">
    <property type="entry name" value="Peptidase_M17_C"/>
</dbReference>
<dbReference type="RefSeq" id="WP_241445693.1">
    <property type="nucleotide sequence ID" value="NZ_JAKZHW010000001.1"/>
</dbReference>
<dbReference type="Gene3D" id="3.40.630.10">
    <property type="entry name" value="Zn peptidases"/>
    <property type="match status" value="1"/>
</dbReference>
<reference evidence="7 8" key="1">
    <citation type="submission" date="2022-03" db="EMBL/GenBank/DDBJ databases">
        <authorList>
            <person name="Jo J.-H."/>
            <person name="Im W.-T."/>
        </authorList>
    </citation>
    <scope>NUCLEOTIDE SEQUENCE [LARGE SCALE GENOMIC DNA]</scope>
    <source>
        <strain evidence="7 8">SM33</strain>
    </source>
</reference>
<dbReference type="InterPro" id="IPR043472">
    <property type="entry name" value="Macro_dom-like"/>
</dbReference>
<dbReference type="Gene3D" id="3.40.220.10">
    <property type="entry name" value="Leucine Aminopeptidase, subunit E, domain 1"/>
    <property type="match status" value="1"/>
</dbReference>
<dbReference type="PROSITE" id="PS00631">
    <property type="entry name" value="CYTOSOL_AP"/>
    <property type="match status" value="1"/>
</dbReference>
<dbReference type="Pfam" id="PF21337">
    <property type="entry name" value="Peptidase_M17_N_1"/>
    <property type="match status" value="1"/>
</dbReference>
<keyword evidence="3" id="KW-0645">Protease</keyword>
<evidence type="ECO:0000256" key="2">
    <source>
        <dbReference type="ARBA" id="ARBA00022438"/>
    </source>
</evidence>
<evidence type="ECO:0000313" key="7">
    <source>
        <dbReference type="EMBL" id="MCH8615023.1"/>
    </source>
</evidence>
<keyword evidence="2 7" id="KW-0031">Aminopeptidase</keyword>
<dbReference type="PANTHER" id="PTHR11963">
    <property type="entry name" value="LEUCINE AMINOPEPTIDASE-RELATED"/>
    <property type="match status" value="1"/>
</dbReference>
<dbReference type="InterPro" id="IPR048816">
    <property type="entry name" value="Peptidase_M17_N_1"/>
</dbReference>
<evidence type="ECO:0000256" key="1">
    <source>
        <dbReference type="ARBA" id="ARBA00009528"/>
    </source>
</evidence>
<evidence type="ECO:0000256" key="3">
    <source>
        <dbReference type="ARBA" id="ARBA00022670"/>
    </source>
</evidence>
<evidence type="ECO:0000259" key="6">
    <source>
        <dbReference type="PROSITE" id="PS00631"/>
    </source>
</evidence>
<sequence>MTDFASLLVPDRGKKAHAIHLVDKTSFETWVKGRPAGDRALLKAHRFDGKTGFAFVILPHGSDEFEVVSAVADAKSLSPWCLAKLAERLPEGSYRLAEGEPGQAALGWLLAQHRFDPYRSKKDEAETGPRVLVTGEPARIEPTVRLAEATALVRDLVNTPALDLGPAELEKAARELAERTGAEIRITAGDELETGYPLITAVGGAATRERAPRLIELEWGDAKNPRIAVIGKGVCFDSGGLDLKPASGMRLMKKDMGGAAHAMALAGLIIGERLPVRLHLLITAVENAVSGSAVRPGDIVRSRQGLNVEIDNTDAEGRLILADALAKAGESKPELIVDFATLTGAARVALGPDLPALFSNDDCLAEDILSEGKTIVDPAWRMPIWEAYDEMLKSDIADLVNASNSPMAGAVVAAMFLKRFVPADTAWAHFDTYAWRDSAKPGRPKGGEALGLRAVFAALAKRYDRT</sequence>
<dbReference type="InterPro" id="IPR011356">
    <property type="entry name" value="Leucine_aapep/pepB"/>
</dbReference>
<keyword evidence="4" id="KW-0378">Hydrolase</keyword>
<dbReference type="Proteomes" id="UP001203058">
    <property type="component" value="Unassembled WGS sequence"/>
</dbReference>
<protein>
    <submittedName>
        <fullName evidence="7">Leucyl aminopeptidase family protein</fullName>
    </submittedName>
</protein>
<evidence type="ECO:0000256" key="4">
    <source>
        <dbReference type="ARBA" id="ARBA00022801"/>
    </source>
</evidence>
<proteinExistence type="inferred from homology"/>
<comment type="similarity">
    <text evidence="1">Belongs to the peptidase M17 family.</text>
</comment>
<dbReference type="SUPFAM" id="SSF53187">
    <property type="entry name" value="Zn-dependent exopeptidases"/>
    <property type="match status" value="1"/>
</dbReference>
<dbReference type="PRINTS" id="PR00481">
    <property type="entry name" value="LAMNOPPTDASE"/>
</dbReference>
<gene>
    <name evidence="7" type="ORF">LZ016_02735</name>
</gene>
<name>A0ABS9VJ78_9SPHN</name>
<dbReference type="PANTHER" id="PTHR11963:SF20">
    <property type="entry name" value="PEPTIDASE B"/>
    <property type="match status" value="1"/>
</dbReference>
<feature type="domain" description="Cytosol aminopeptidase" evidence="6">
    <location>
        <begin position="312"/>
        <end position="319"/>
    </location>
</feature>
<evidence type="ECO:0000313" key="8">
    <source>
        <dbReference type="Proteomes" id="UP001203058"/>
    </source>
</evidence>
<evidence type="ECO:0000256" key="5">
    <source>
        <dbReference type="ARBA" id="ARBA00023211"/>
    </source>
</evidence>
<comment type="caution">
    <text evidence="7">The sequence shown here is derived from an EMBL/GenBank/DDBJ whole genome shotgun (WGS) entry which is preliminary data.</text>
</comment>
<organism evidence="7 8">
    <name type="scientific">Sphingomonas telluris</name>
    <dbReference type="NCBI Taxonomy" id="2907998"/>
    <lineage>
        <taxon>Bacteria</taxon>
        <taxon>Pseudomonadati</taxon>
        <taxon>Pseudomonadota</taxon>
        <taxon>Alphaproteobacteria</taxon>
        <taxon>Sphingomonadales</taxon>
        <taxon>Sphingomonadaceae</taxon>
        <taxon>Sphingomonas</taxon>
    </lineage>
</organism>
<keyword evidence="5" id="KW-0464">Manganese</keyword>
<dbReference type="CDD" id="cd00433">
    <property type="entry name" value="Peptidase_M17"/>
    <property type="match status" value="1"/>
</dbReference>
<dbReference type="Pfam" id="PF00883">
    <property type="entry name" value="Peptidase_M17"/>
    <property type="match status" value="1"/>
</dbReference>
<dbReference type="EMBL" id="JAKZHW010000001">
    <property type="protein sequence ID" value="MCH8615023.1"/>
    <property type="molecule type" value="Genomic_DNA"/>
</dbReference>
<accession>A0ABS9VJ78</accession>
<keyword evidence="8" id="KW-1185">Reference proteome</keyword>